<dbReference type="PANTHER" id="PTHR46033:SF8">
    <property type="entry name" value="PROTEIN MAINTENANCE OF MERISTEMS-LIKE"/>
    <property type="match status" value="1"/>
</dbReference>
<evidence type="ECO:0000313" key="3">
    <source>
        <dbReference type="Proteomes" id="UP000289738"/>
    </source>
</evidence>
<dbReference type="Proteomes" id="UP000289738">
    <property type="component" value="Chromosome B05"/>
</dbReference>
<sequence length="210" mass="24281">MARVDAQDRYINRLYLTWHIVGVIDFEASEPHSCTTGRILPYLREASYGNTVQLRNFVFDKSLITTFVERWRPETQTFHLPWDECTITLQDVAYYLGLRTHGESVSSCLVVGCVKEGVILHQADMASGTSLAYARYYRCNHPPYTRCYILLLIGGYLMTDKSNNHIHIRWLPLLDDFERCRILSWGSVVLAWTYHSKEILLPFACNVHGT</sequence>
<evidence type="ECO:0000313" key="2">
    <source>
        <dbReference type="EMBL" id="RYR07322.1"/>
    </source>
</evidence>
<protein>
    <recommendedName>
        <fullName evidence="1">Aminotransferase-like plant mobile domain-containing protein</fullName>
    </recommendedName>
</protein>
<dbReference type="EMBL" id="SDMP01000015">
    <property type="protein sequence ID" value="RYR07322.1"/>
    <property type="molecule type" value="Genomic_DNA"/>
</dbReference>
<feature type="domain" description="Aminotransferase-like plant mobile" evidence="1">
    <location>
        <begin position="57"/>
        <end position="196"/>
    </location>
</feature>
<comment type="caution">
    <text evidence="2">The sequence shown here is derived from an EMBL/GenBank/DDBJ whole genome shotgun (WGS) entry which is preliminary data.</text>
</comment>
<dbReference type="InterPro" id="IPR019557">
    <property type="entry name" value="AminoTfrase-like_pln_mobile"/>
</dbReference>
<gene>
    <name evidence="2" type="ORF">Ahy_B05g074652</name>
</gene>
<name>A0A444YZF6_ARAHY</name>
<organism evidence="2 3">
    <name type="scientific">Arachis hypogaea</name>
    <name type="common">Peanut</name>
    <dbReference type="NCBI Taxonomy" id="3818"/>
    <lineage>
        <taxon>Eukaryota</taxon>
        <taxon>Viridiplantae</taxon>
        <taxon>Streptophyta</taxon>
        <taxon>Embryophyta</taxon>
        <taxon>Tracheophyta</taxon>
        <taxon>Spermatophyta</taxon>
        <taxon>Magnoliopsida</taxon>
        <taxon>eudicotyledons</taxon>
        <taxon>Gunneridae</taxon>
        <taxon>Pentapetalae</taxon>
        <taxon>rosids</taxon>
        <taxon>fabids</taxon>
        <taxon>Fabales</taxon>
        <taxon>Fabaceae</taxon>
        <taxon>Papilionoideae</taxon>
        <taxon>50 kb inversion clade</taxon>
        <taxon>dalbergioids sensu lato</taxon>
        <taxon>Dalbergieae</taxon>
        <taxon>Pterocarpus clade</taxon>
        <taxon>Arachis</taxon>
    </lineage>
</organism>
<dbReference type="PANTHER" id="PTHR46033">
    <property type="entry name" value="PROTEIN MAIN-LIKE 2"/>
    <property type="match status" value="1"/>
</dbReference>
<dbReference type="STRING" id="3818.A0A444YZF6"/>
<keyword evidence="3" id="KW-1185">Reference proteome</keyword>
<dbReference type="InterPro" id="IPR044824">
    <property type="entry name" value="MAIN-like"/>
</dbReference>
<proteinExistence type="predicted"/>
<accession>A0A444YZF6</accession>
<dbReference type="GO" id="GO:0010073">
    <property type="term" value="P:meristem maintenance"/>
    <property type="evidence" value="ECO:0007669"/>
    <property type="project" value="InterPro"/>
</dbReference>
<dbReference type="AlphaFoldDB" id="A0A444YZF6"/>
<reference evidence="2 3" key="1">
    <citation type="submission" date="2019-01" db="EMBL/GenBank/DDBJ databases">
        <title>Sequencing of cultivated peanut Arachis hypogaea provides insights into genome evolution and oil improvement.</title>
        <authorList>
            <person name="Chen X."/>
        </authorList>
    </citation>
    <scope>NUCLEOTIDE SEQUENCE [LARGE SCALE GENOMIC DNA]</scope>
    <source>
        <strain evidence="3">cv. Fuhuasheng</strain>
        <tissue evidence="2">Leaves</tissue>
    </source>
</reference>
<evidence type="ECO:0000259" key="1">
    <source>
        <dbReference type="Pfam" id="PF10536"/>
    </source>
</evidence>
<dbReference type="Pfam" id="PF10536">
    <property type="entry name" value="PMD"/>
    <property type="match status" value="1"/>
</dbReference>